<dbReference type="InterPro" id="IPR036086">
    <property type="entry name" value="ParB/Sulfiredoxin_sf"/>
</dbReference>
<dbReference type="Proteomes" id="UP000057910">
    <property type="component" value="Unassembled WGS sequence"/>
</dbReference>
<accession>A0ABD4E3K0</accession>
<evidence type="ECO:0000313" key="3">
    <source>
        <dbReference type="EMBL" id="KVN83479.1"/>
    </source>
</evidence>
<comment type="caution">
    <text evidence="3">The sequence shown here is derived from an EMBL/GenBank/DDBJ whole genome shotgun (WGS) entry which is preliminary data.</text>
</comment>
<protein>
    <recommendedName>
        <fullName evidence="2">ParB/Spo0J HTH domain-containing protein</fullName>
    </recommendedName>
</protein>
<dbReference type="EMBL" id="LPAD01000071">
    <property type="protein sequence ID" value="KVN83479.1"/>
    <property type="molecule type" value="Genomic_DNA"/>
</dbReference>
<evidence type="ECO:0000256" key="1">
    <source>
        <dbReference type="SAM" id="MobiDB-lite"/>
    </source>
</evidence>
<dbReference type="PANTHER" id="PTHR33375:SF1">
    <property type="entry name" value="CHROMOSOME-PARTITIONING PROTEIN PARB-RELATED"/>
    <property type="match status" value="1"/>
</dbReference>
<name>A0ABD4E3K0_9BURK</name>
<dbReference type="PANTHER" id="PTHR33375">
    <property type="entry name" value="CHROMOSOME-PARTITIONING PROTEIN PARB-RELATED"/>
    <property type="match status" value="1"/>
</dbReference>
<dbReference type="SUPFAM" id="SSF109709">
    <property type="entry name" value="KorB DNA-binding domain-like"/>
    <property type="match status" value="1"/>
</dbReference>
<dbReference type="RefSeq" id="WP_060040349.1">
    <property type="nucleotide sequence ID" value="NZ_LPAD01000071.1"/>
</dbReference>
<dbReference type="InterPro" id="IPR041468">
    <property type="entry name" value="HTH_ParB/Spo0J"/>
</dbReference>
<dbReference type="Pfam" id="PF17762">
    <property type="entry name" value="HTH_ParB"/>
    <property type="match status" value="1"/>
</dbReference>
<dbReference type="Gene3D" id="1.10.10.2830">
    <property type="match status" value="1"/>
</dbReference>
<feature type="compositionally biased region" description="Basic and acidic residues" evidence="1">
    <location>
        <begin position="296"/>
        <end position="305"/>
    </location>
</feature>
<dbReference type="AlphaFoldDB" id="A0ABD4E3K0"/>
<feature type="region of interest" description="Disordered" evidence="1">
    <location>
        <begin position="280"/>
        <end position="305"/>
    </location>
</feature>
<dbReference type="SUPFAM" id="SSF110849">
    <property type="entry name" value="ParB/Sulfiredoxin"/>
    <property type="match status" value="1"/>
</dbReference>
<dbReference type="InterPro" id="IPR050336">
    <property type="entry name" value="Chromosome_partition/occlusion"/>
</dbReference>
<gene>
    <name evidence="3" type="ORF">WJ68_16335</name>
</gene>
<evidence type="ECO:0000313" key="4">
    <source>
        <dbReference type="Proteomes" id="UP000057910"/>
    </source>
</evidence>
<reference evidence="3 4" key="1">
    <citation type="submission" date="2015-11" db="EMBL/GenBank/DDBJ databases">
        <title>Expanding the genomic diversity of Burkholderia species for the development of highly accurate diagnostics.</title>
        <authorList>
            <person name="Sahl J."/>
            <person name="Keim P."/>
            <person name="Wagner D."/>
        </authorList>
    </citation>
    <scope>NUCLEOTIDE SEQUENCE [LARGE SCALE GENOMIC DNA]</scope>
    <source>
        <strain evidence="3 4">MSMB1585WGS</strain>
    </source>
</reference>
<sequence length="305" mass="33491">MSNLVSLKKIAEDKTQTEIGIKKVTHFGLDPRAISIKPGLNGRDMVNLSPRTRAHINAIKAAIRAGDTLPPLDVRIEGDKIYVVEGHCRLIAYRELLDEGMEIKFVDVRQFIGSDEECDFHVLNSASQLHLTRLEQGRKYKQRASLGWTPAQIAERVRKSVAYVEQNLMLANADSDVQRMLEAETVTVKAALAAIRKHGTRAGTVLAGKLEQVMAAGQSSVTEKAMRSPTLKPAAAEKVRASIDTLFGRMSADARQQIASAADDTEIRVSARFLKEMLQAHEEANKSQAPKKQKKATKEVADAAA</sequence>
<proteinExistence type="predicted"/>
<organism evidence="3 4">
    <name type="scientific">Burkholderia ubonensis</name>
    <dbReference type="NCBI Taxonomy" id="101571"/>
    <lineage>
        <taxon>Bacteria</taxon>
        <taxon>Pseudomonadati</taxon>
        <taxon>Pseudomonadota</taxon>
        <taxon>Betaproteobacteria</taxon>
        <taxon>Burkholderiales</taxon>
        <taxon>Burkholderiaceae</taxon>
        <taxon>Burkholderia</taxon>
        <taxon>Burkholderia cepacia complex</taxon>
    </lineage>
</organism>
<feature type="domain" description="ParB/Spo0J HTH" evidence="2">
    <location>
        <begin position="131"/>
        <end position="192"/>
    </location>
</feature>
<evidence type="ECO:0000259" key="2">
    <source>
        <dbReference type="Pfam" id="PF17762"/>
    </source>
</evidence>